<name>A0A9Q0T0X2_SALVM</name>
<evidence type="ECO:0000313" key="2">
    <source>
        <dbReference type="EMBL" id="KAJ6697339.1"/>
    </source>
</evidence>
<keyword evidence="3" id="KW-1185">Reference proteome</keyword>
<gene>
    <name evidence="2" type="ORF">OIU85_003686</name>
</gene>
<feature type="region of interest" description="Disordered" evidence="1">
    <location>
        <begin position="1"/>
        <end position="23"/>
    </location>
</feature>
<accession>A0A9Q0T0X2</accession>
<proteinExistence type="predicted"/>
<organism evidence="2 3">
    <name type="scientific">Salix viminalis</name>
    <name type="common">Common osier</name>
    <name type="synonym">Basket willow</name>
    <dbReference type="NCBI Taxonomy" id="40686"/>
    <lineage>
        <taxon>Eukaryota</taxon>
        <taxon>Viridiplantae</taxon>
        <taxon>Streptophyta</taxon>
        <taxon>Embryophyta</taxon>
        <taxon>Tracheophyta</taxon>
        <taxon>Spermatophyta</taxon>
        <taxon>Magnoliopsida</taxon>
        <taxon>eudicotyledons</taxon>
        <taxon>Gunneridae</taxon>
        <taxon>Pentapetalae</taxon>
        <taxon>rosids</taxon>
        <taxon>fabids</taxon>
        <taxon>Malpighiales</taxon>
        <taxon>Salicaceae</taxon>
        <taxon>Saliceae</taxon>
        <taxon>Salix</taxon>
    </lineage>
</organism>
<evidence type="ECO:0000313" key="3">
    <source>
        <dbReference type="Proteomes" id="UP001151529"/>
    </source>
</evidence>
<dbReference type="AlphaFoldDB" id="A0A9Q0T0X2"/>
<protein>
    <submittedName>
        <fullName evidence="2">Uncharacterized protein</fullName>
    </submittedName>
</protein>
<reference evidence="2" key="1">
    <citation type="submission" date="2022-11" db="EMBL/GenBank/DDBJ databases">
        <authorList>
            <person name="Hyden B.L."/>
            <person name="Feng K."/>
            <person name="Yates T."/>
            <person name="Jawdy S."/>
            <person name="Smart L.B."/>
            <person name="Muchero W."/>
        </authorList>
    </citation>
    <scope>NUCLEOTIDE SEQUENCE</scope>
    <source>
        <tissue evidence="2">Shoot tip</tissue>
    </source>
</reference>
<sequence length="67" mass="7041">MTGGRGRLVLTGEEEGTRAGGTGGCQMWWSMMVDIMKGRRREKRRSSVAGGRGKVELTGEGIGAGGN</sequence>
<reference evidence="2" key="2">
    <citation type="journal article" date="2023" name="Int. J. Mol. Sci.">
        <title>De Novo Assembly and Annotation of 11 Diverse Shrub Willow (Salix) Genomes Reveals Novel Gene Organization in Sex-Linked Regions.</title>
        <authorList>
            <person name="Hyden B."/>
            <person name="Feng K."/>
            <person name="Yates T.B."/>
            <person name="Jawdy S."/>
            <person name="Cereghino C."/>
            <person name="Smart L.B."/>
            <person name="Muchero W."/>
        </authorList>
    </citation>
    <scope>NUCLEOTIDE SEQUENCE [LARGE SCALE GENOMIC DNA]</scope>
    <source>
        <tissue evidence="2">Shoot tip</tissue>
    </source>
</reference>
<dbReference type="Proteomes" id="UP001151529">
    <property type="component" value="Chromosome 19"/>
</dbReference>
<feature type="region of interest" description="Disordered" evidence="1">
    <location>
        <begin position="40"/>
        <end position="67"/>
    </location>
</feature>
<evidence type="ECO:0000256" key="1">
    <source>
        <dbReference type="SAM" id="MobiDB-lite"/>
    </source>
</evidence>
<comment type="caution">
    <text evidence="2">The sequence shown here is derived from an EMBL/GenBank/DDBJ whole genome shotgun (WGS) entry which is preliminary data.</text>
</comment>
<dbReference type="EMBL" id="JAPFFL010000010">
    <property type="protein sequence ID" value="KAJ6697339.1"/>
    <property type="molecule type" value="Genomic_DNA"/>
</dbReference>